<dbReference type="EMBL" id="LT985210">
    <property type="protein sequence ID" value="SPD89291.1"/>
    <property type="molecule type" value="Genomic_DNA"/>
</dbReference>
<dbReference type="Gene3D" id="1.20.120.910">
    <property type="entry name" value="DksA, coiled-coil domain"/>
    <property type="match status" value="1"/>
</dbReference>
<dbReference type="PANTHER" id="PTHR33823:SF2">
    <property type="entry name" value="RNA POLYMERASE-BINDING TRANSCRIPTION FACTOR DKSA"/>
    <property type="match status" value="1"/>
</dbReference>
<geneLocation type="plasmid" evidence="3">
    <name>PP1</name>
</geneLocation>
<evidence type="ECO:0000256" key="1">
    <source>
        <dbReference type="PROSITE-ProRule" id="PRU00510"/>
    </source>
</evidence>
<dbReference type="AlphaFoldDB" id="A0A0P9MPD1"/>
<reference evidence="5" key="3">
    <citation type="submission" date="2018-02" db="EMBL/GenBank/DDBJ databases">
        <authorList>
            <person name="Blom J."/>
        </authorList>
    </citation>
    <scope>NUCLEOTIDE SEQUENCE [LARGE SCALE GENOMIC DNA]</scope>
    <source>
        <strain evidence="5">CFBP 6110</strain>
        <plasmid evidence="5">pp1</plasmid>
    </source>
</reference>
<dbReference type="Proteomes" id="UP000050356">
    <property type="component" value="Unassembled WGS sequence"/>
</dbReference>
<keyword evidence="3" id="KW-0614">Plasmid</keyword>
<dbReference type="InterPro" id="IPR037187">
    <property type="entry name" value="DnaK_N"/>
</dbReference>
<gene>
    <name evidence="2" type="ORF">ALO50_200104</name>
    <name evidence="3" type="ORF">PSCFBP6110_P100016</name>
</gene>
<dbReference type="PATRIC" id="fig|264451.4.peg.2342"/>
<protein>
    <submittedName>
        <fullName evidence="2">Conjugal transfer protein</fullName>
    </submittedName>
    <submittedName>
        <fullName evidence="3">Molecular chaperone DnaK</fullName>
    </submittedName>
</protein>
<proteinExistence type="predicted"/>
<evidence type="ECO:0000313" key="4">
    <source>
        <dbReference type="Proteomes" id="UP000050356"/>
    </source>
</evidence>
<name>A0A0P9MPD1_PSESX</name>
<organism evidence="2 4">
    <name type="scientific">Pseudomonas syringae pv. cerasicola</name>
    <dbReference type="NCBI Taxonomy" id="264451"/>
    <lineage>
        <taxon>Bacteria</taxon>
        <taxon>Pseudomonadati</taxon>
        <taxon>Pseudomonadota</taxon>
        <taxon>Gammaproteobacteria</taxon>
        <taxon>Pseudomonadales</taxon>
        <taxon>Pseudomonadaceae</taxon>
        <taxon>Pseudomonas</taxon>
        <taxon>Pseudomonas syringae</taxon>
    </lineage>
</organism>
<reference evidence="2 4" key="1">
    <citation type="submission" date="2015-09" db="EMBL/GenBank/DDBJ databases">
        <title>Genome announcement of multiple Pseudomonas syringae strains.</title>
        <authorList>
            <person name="Thakur S."/>
            <person name="Wang P.W."/>
            <person name="Gong Y."/>
            <person name="Weir B.S."/>
            <person name="Guttman D.S."/>
        </authorList>
    </citation>
    <scope>NUCLEOTIDE SEQUENCE [LARGE SCALE GENOMIC DNA]</scope>
    <source>
        <strain evidence="2 4">ICMP17524</strain>
    </source>
</reference>
<sequence>MNSAQTVQTARKKIEQLRDSNDLHDFIHRRGVAEGWLAALRVENLVDTLMHRTLMDELNDIDQLAFFKDRLEVKAAGLRNRLLRSQASCEIERHSDEADFASDEENRAVAATMIERDRQTLSDVHKALEILALGDYGFCQETGEAIGIKRLLLVPESLYSVESMRALEAKGMHLRQVD</sequence>
<dbReference type="Proteomes" id="UP000305348">
    <property type="component" value="Plasmid PP1"/>
</dbReference>
<evidence type="ECO:0000313" key="2">
    <source>
        <dbReference type="EMBL" id="KPW93900.1"/>
    </source>
</evidence>
<dbReference type="PANTHER" id="PTHR33823">
    <property type="entry name" value="RNA POLYMERASE-BINDING TRANSCRIPTION FACTOR DKSA-RELATED"/>
    <property type="match status" value="1"/>
</dbReference>
<dbReference type="PROSITE" id="PS51128">
    <property type="entry name" value="ZF_DKSA_2"/>
    <property type="match status" value="1"/>
</dbReference>
<evidence type="ECO:0000313" key="3">
    <source>
        <dbReference type="EMBL" id="SPD89291.1"/>
    </source>
</evidence>
<accession>A0A0P9MPD1</accession>
<reference evidence="3" key="2">
    <citation type="submission" date="2018-02" db="EMBL/GenBank/DDBJ databases">
        <authorList>
            <person name="Cohen D.B."/>
            <person name="Kent A.D."/>
        </authorList>
    </citation>
    <scope>NUCLEOTIDE SEQUENCE</scope>
    <source>
        <strain evidence="3">CFBP 6110</strain>
    </source>
</reference>
<dbReference type="SUPFAM" id="SSF109635">
    <property type="entry name" value="DnaK suppressor protein DksA, alpha-hairpin domain"/>
    <property type="match status" value="1"/>
</dbReference>
<evidence type="ECO:0000313" key="5">
    <source>
        <dbReference type="Proteomes" id="UP000305348"/>
    </source>
</evidence>
<dbReference type="EMBL" id="LJQA01000422">
    <property type="protein sequence ID" value="KPW93900.1"/>
    <property type="molecule type" value="Genomic_DNA"/>
</dbReference>
<feature type="zinc finger region" description="dksA C4-type" evidence="1">
    <location>
        <begin position="139"/>
        <end position="163"/>
    </location>
</feature>